<dbReference type="Gramene" id="MELO3C030630.2.1">
    <property type="protein sequence ID" value="MELO3C030630.2.1"/>
    <property type="gene ID" value="MELO3C030630.2"/>
</dbReference>
<reference evidence="1" key="1">
    <citation type="submission" date="2023-03" db="UniProtKB">
        <authorList>
            <consortium name="EnsemblPlants"/>
        </authorList>
    </citation>
    <scope>IDENTIFICATION</scope>
</reference>
<accession>A0A9I9E9B7</accession>
<organism evidence="1">
    <name type="scientific">Cucumis melo</name>
    <name type="common">Muskmelon</name>
    <dbReference type="NCBI Taxonomy" id="3656"/>
    <lineage>
        <taxon>Eukaryota</taxon>
        <taxon>Viridiplantae</taxon>
        <taxon>Streptophyta</taxon>
        <taxon>Embryophyta</taxon>
        <taxon>Tracheophyta</taxon>
        <taxon>Spermatophyta</taxon>
        <taxon>Magnoliopsida</taxon>
        <taxon>eudicotyledons</taxon>
        <taxon>Gunneridae</taxon>
        <taxon>Pentapetalae</taxon>
        <taxon>rosids</taxon>
        <taxon>fabids</taxon>
        <taxon>Cucurbitales</taxon>
        <taxon>Cucurbitaceae</taxon>
        <taxon>Benincaseae</taxon>
        <taxon>Cucumis</taxon>
    </lineage>
</organism>
<evidence type="ECO:0000313" key="1">
    <source>
        <dbReference type="EnsemblPlants" id="MELO3C030630.2.1"/>
    </source>
</evidence>
<dbReference type="EnsemblPlants" id="MELO3C030630.2.1">
    <property type="protein sequence ID" value="MELO3C030630.2.1"/>
    <property type="gene ID" value="MELO3C030630.2"/>
</dbReference>
<proteinExistence type="predicted"/>
<name>A0A9I9E9B7_CUCME</name>
<protein>
    <submittedName>
        <fullName evidence="1">Uncharacterized protein</fullName>
    </submittedName>
</protein>
<dbReference type="AlphaFoldDB" id="A0A9I9E9B7"/>
<sequence length="82" mass="8968">MMFESIEDDGNPSTSEGRSFKAISMPRIGSFIQGHQYATLSLLFSFHFFLHSGEGGNHSDPINGDCIALSHPSVLVRLSILN</sequence>